<dbReference type="Proteomes" id="UP000654370">
    <property type="component" value="Unassembled WGS sequence"/>
</dbReference>
<gene>
    <name evidence="3" type="ORF">INT43_002497</name>
</gene>
<dbReference type="InterPro" id="IPR007483">
    <property type="entry name" value="Hamartin"/>
</dbReference>
<dbReference type="GO" id="GO:0033596">
    <property type="term" value="C:TSC1-TSC2 complex"/>
    <property type="evidence" value="ECO:0007669"/>
    <property type="project" value="TreeGrafter"/>
</dbReference>
<evidence type="ECO:0000256" key="2">
    <source>
        <dbReference type="SAM" id="MobiDB-lite"/>
    </source>
</evidence>
<evidence type="ECO:0000256" key="1">
    <source>
        <dbReference type="SAM" id="Coils"/>
    </source>
</evidence>
<keyword evidence="1" id="KW-0175">Coiled coil</keyword>
<feature type="coiled-coil region" evidence="1">
    <location>
        <begin position="810"/>
        <end position="892"/>
    </location>
</feature>
<proteinExistence type="predicted"/>
<dbReference type="EMBL" id="JAEPQZ010000001">
    <property type="protein sequence ID" value="KAG2186059.1"/>
    <property type="molecule type" value="Genomic_DNA"/>
</dbReference>
<feature type="region of interest" description="Disordered" evidence="2">
    <location>
        <begin position="572"/>
        <end position="593"/>
    </location>
</feature>
<dbReference type="PANTHER" id="PTHR15154:SF2">
    <property type="entry name" value="HAMARTIN"/>
    <property type="match status" value="1"/>
</dbReference>
<accession>A0A8H7Q3Z2</accession>
<dbReference type="PANTHER" id="PTHR15154">
    <property type="entry name" value="HAMARTIN"/>
    <property type="match status" value="1"/>
</dbReference>
<dbReference type="GO" id="GO:0032007">
    <property type="term" value="P:negative regulation of TOR signaling"/>
    <property type="evidence" value="ECO:0007669"/>
    <property type="project" value="TreeGrafter"/>
</dbReference>
<dbReference type="OrthoDB" id="6022054at2759"/>
<evidence type="ECO:0000313" key="3">
    <source>
        <dbReference type="EMBL" id="KAG2186059.1"/>
    </source>
</evidence>
<dbReference type="AlphaFoldDB" id="A0A8H7Q3Z2"/>
<feature type="region of interest" description="Disordered" evidence="2">
    <location>
        <begin position="515"/>
        <end position="536"/>
    </location>
</feature>
<comment type="caution">
    <text evidence="3">The sequence shown here is derived from an EMBL/GenBank/DDBJ whole genome shotgun (WGS) entry which is preliminary data.</text>
</comment>
<evidence type="ECO:0000313" key="4">
    <source>
        <dbReference type="Proteomes" id="UP000654370"/>
    </source>
</evidence>
<reference evidence="3" key="1">
    <citation type="submission" date="2020-12" db="EMBL/GenBank/DDBJ databases">
        <title>Metabolic potential, ecology and presence of endohyphal bacteria is reflected in genomic diversity of Mucoromycotina.</title>
        <authorList>
            <person name="Muszewska A."/>
            <person name="Okrasinska A."/>
            <person name="Steczkiewicz K."/>
            <person name="Drgas O."/>
            <person name="Orlowska M."/>
            <person name="Perlinska-Lenart U."/>
            <person name="Aleksandrzak-Piekarczyk T."/>
            <person name="Szatraj K."/>
            <person name="Zielenkiewicz U."/>
            <person name="Pilsyk S."/>
            <person name="Malc E."/>
            <person name="Mieczkowski P."/>
            <person name="Kruszewska J.S."/>
            <person name="Biernat P."/>
            <person name="Pawlowska J."/>
        </authorList>
    </citation>
    <scope>NUCLEOTIDE SEQUENCE</scope>
    <source>
        <strain evidence="3">WA0000067209</strain>
    </source>
</reference>
<protein>
    <recommendedName>
        <fullName evidence="5">Hamartin</fullName>
    </recommendedName>
</protein>
<evidence type="ECO:0008006" key="5">
    <source>
        <dbReference type="Google" id="ProtNLM"/>
    </source>
</evidence>
<feature type="compositionally biased region" description="Polar residues" evidence="2">
    <location>
        <begin position="573"/>
        <end position="586"/>
    </location>
</feature>
<sequence length="902" mass="103780">MVSLKEISQAIASALRGTTQKDGQEALDLIDRYLDQQRSQSNAHPFSDHGPVDKLSADLLHILKTEILSDTTVSMVSMQLTTIKVQAKHRLLLLFVHQLLPVFGVNRIMNDWWNTALKPVLQNSHYPKASQDECINIVSDALVLEDQNTEASINNKFSNSVIKEYLQWSNKQKQNQQDAILAIDYTSEVDDTNRMKLQHSAILDQEQDEWSKNLSAILISFGTARTKSFFLLVQEYFMQSQYRLQAVHLLSAFILHKRTHIHDILQTPLFDSMLKSLMLDNSTTLIAISVTNLIMLLPRICAYLSPYLPQLFYIFARAVCWDQLRDFRQKSGSAQDATVASREATSKVAELHDWDLLGKPDQQNYTFSKLSAPPSNPRTGSFFTSLYGLYPCNFTSFLHDPYAYFTKYSFDLPEQFDEDTFRARIIPQVNRHMLHPNLVVMDAATELVDRSRWMKLEPPDVMAQIMSLDLTNAASRVAFSEGNSSNAQIKTKLFEQQVQAEAAHSQFKPSDYHLASMSKEEVAEEPQSPSSPDKKRLKAVSIANVLNVHRALKSGSEVVVGDDVWESGLEKFPTSQDALPSPNDVTLSEGAPTPAPNIMMTEEESATSSEQNMLIAALKREVLLLRNEMNFEMFLKQQHLQHIGRLHREHVMDTSVEAERQQLYNTTRMLQQQLQRTTEALEKLKVENEASKKKHIKWEDEQSDKLRDYREQRKKWQSDMAKAKEHISEIEAILKVQDGQLEEARKRVFELESELKVLRPTLVTIQEYETKVNQLTKQMTLWEQDTATIQEQKRYIERLFSQWKAAENILESYRESEQRAKSDLNKLQNQYNEMEATLKNLEISHKKDIPGETAKQEIGSSESEFQRLKARFDLLLDRIETVEQEKLELQAQLEQNPHKIVE</sequence>
<keyword evidence="4" id="KW-1185">Reference proteome</keyword>
<dbReference type="GO" id="GO:0051726">
    <property type="term" value="P:regulation of cell cycle"/>
    <property type="evidence" value="ECO:0007669"/>
    <property type="project" value="TreeGrafter"/>
</dbReference>
<dbReference type="Pfam" id="PF04388">
    <property type="entry name" value="Hamartin"/>
    <property type="match status" value="2"/>
</dbReference>
<feature type="coiled-coil region" evidence="1">
    <location>
        <begin position="667"/>
        <end position="785"/>
    </location>
</feature>
<name>A0A8H7Q3Z2_MORIS</name>
<organism evidence="3 4">
    <name type="scientific">Mortierella isabellina</name>
    <name type="common">Filamentous fungus</name>
    <name type="synonym">Umbelopsis isabellina</name>
    <dbReference type="NCBI Taxonomy" id="91625"/>
    <lineage>
        <taxon>Eukaryota</taxon>
        <taxon>Fungi</taxon>
        <taxon>Fungi incertae sedis</taxon>
        <taxon>Mucoromycota</taxon>
        <taxon>Mucoromycotina</taxon>
        <taxon>Umbelopsidomycetes</taxon>
        <taxon>Umbelopsidales</taxon>
        <taxon>Umbelopsidaceae</taxon>
        <taxon>Umbelopsis</taxon>
    </lineage>
</organism>